<gene>
    <name evidence="1" type="ORF">SMTD_LOCUS2660</name>
</gene>
<dbReference type="Proteomes" id="UP000269396">
    <property type="component" value="Unassembled WGS sequence"/>
</dbReference>
<dbReference type="EMBL" id="UZAL01003921">
    <property type="protein sequence ID" value="VDO88719.1"/>
    <property type="molecule type" value="Genomic_DNA"/>
</dbReference>
<proteinExistence type="predicted"/>
<dbReference type="AlphaFoldDB" id="A0A3P7ZEP6"/>
<accession>A0A3P7ZEP6</accession>
<organism evidence="1 2">
    <name type="scientific">Schistosoma mattheei</name>
    <dbReference type="NCBI Taxonomy" id="31246"/>
    <lineage>
        <taxon>Eukaryota</taxon>
        <taxon>Metazoa</taxon>
        <taxon>Spiralia</taxon>
        <taxon>Lophotrochozoa</taxon>
        <taxon>Platyhelminthes</taxon>
        <taxon>Trematoda</taxon>
        <taxon>Digenea</taxon>
        <taxon>Strigeidida</taxon>
        <taxon>Schistosomatoidea</taxon>
        <taxon>Schistosomatidae</taxon>
        <taxon>Schistosoma</taxon>
    </lineage>
</organism>
<protein>
    <submittedName>
        <fullName evidence="1">Uncharacterized protein</fullName>
    </submittedName>
</protein>
<evidence type="ECO:0000313" key="1">
    <source>
        <dbReference type="EMBL" id="VDO88719.1"/>
    </source>
</evidence>
<keyword evidence="2" id="KW-1185">Reference proteome</keyword>
<evidence type="ECO:0000313" key="2">
    <source>
        <dbReference type="Proteomes" id="UP000269396"/>
    </source>
</evidence>
<sequence length="175" mass="19806">MRLQRPDEQPNQLIELHRQDAVHNDAQDLITDTEEDEPKAPTNQSLNLRVVRRWVNILNCASYFAQTLKDSNNSSDPTSVNKNSLLKEATNSNEQETNDLLYLLNISPPYVDLLNKDCSTNELNEFSLTKTAPVTILIGFRNTSVEDTIVPQDFLKLALNHGMSYTLVYCSPIVV</sequence>
<reference evidence="1 2" key="1">
    <citation type="submission" date="2018-11" db="EMBL/GenBank/DDBJ databases">
        <authorList>
            <consortium name="Pathogen Informatics"/>
        </authorList>
    </citation>
    <scope>NUCLEOTIDE SEQUENCE [LARGE SCALE GENOMIC DNA]</scope>
    <source>
        <strain>Denwood</strain>
        <strain evidence="2">Zambia</strain>
    </source>
</reference>
<name>A0A3P7ZEP6_9TREM</name>